<sequence>MSRIFVAIALIASFGLSGVTAASAAGRSKDERAAWWQTMHQSKQPWKDMANKSKAAAGKPTAPAASTAPKAAKPAQ</sequence>
<reference evidence="3" key="2">
    <citation type="submission" date="2023-01" db="EMBL/GenBank/DDBJ databases">
        <authorList>
            <person name="Sun Q."/>
            <person name="Evtushenko L."/>
        </authorList>
    </citation>
    <scope>NUCLEOTIDE SEQUENCE</scope>
    <source>
        <strain evidence="3">VKM B-2789</strain>
    </source>
</reference>
<dbReference type="EMBL" id="BSFM01000014">
    <property type="protein sequence ID" value="GLK84987.1"/>
    <property type="molecule type" value="Genomic_DNA"/>
</dbReference>
<organism evidence="3 4">
    <name type="scientific">Ancylobacter defluvii</name>
    <dbReference type="NCBI Taxonomy" id="1282440"/>
    <lineage>
        <taxon>Bacteria</taxon>
        <taxon>Pseudomonadati</taxon>
        <taxon>Pseudomonadota</taxon>
        <taxon>Alphaproteobacteria</taxon>
        <taxon>Hyphomicrobiales</taxon>
        <taxon>Xanthobacteraceae</taxon>
        <taxon>Ancylobacter</taxon>
    </lineage>
</organism>
<keyword evidence="2" id="KW-0732">Signal</keyword>
<feature type="signal peptide" evidence="2">
    <location>
        <begin position="1"/>
        <end position="24"/>
    </location>
</feature>
<comment type="caution">
    <text evidence="3">The sequence shown here is derived from an EMBL/GenBank/DDBJ whole genome shotgun (WGS) entry which is preliminary data.</text>
</comment>
<evidence type="ECO:0000313" key="4">
    <source>
        <dbReference type="Proteomes" id="UP001143330"/>
    </source>
</evidence>
<dbReference type="Proteomes" id="UP001143330">
    <property type="component" value="Unassembled WGS sequence"/>
</dbReference>
<reference evidence="3" key="1">
    <citation type="journal article" date="2014" name="Int. J. Syst. Evol. Microbiol.">
        <title>Complete genome sequence of Corynebacterium casei LMG S-19264T (=DSM 44701T), isolated from a smear-ripened cheese.</title>
        <authorList>
            <consortium name="US DOE Joint Genome Institute (JGI-PGF)"/>
            <person name="Walter F."/>
            <person name="Albersmeier A."/>
            <person name="Kalinowski J."/>
            <person name="Ruckert C."/>
        </authorList>
    </citation>
    <scope>NUCLEOTIDE SEQUENCE</scope>
    <source>
        <strain evidence="3">VKM B-2789</strain>
    </source>
</reference>
<feature type="chain" id="PRO_5040981524" evidence="2">
    <location>
        <begin position="25"/>
        <end position="76"/>
    </location>
</feature>
<feature type="compositionally biased region" description="Low complexity" evidence="1">
    <location>
        <begin position="52"/>
        <end position="76"/>
    </location>
</feature>
<evidence type="ECO:0000256" key="2">
    <source>
        <dbReference type="SAM" id="SignalP"/>
    </source>
</evidence>
<evidence type="ECO:0000313" key="3">
    <source>
        <dbReference type="EMBL" id="GLK84987.1"/>
    </source>
</evidence>
<accession>A0A9W6NBV2</accession>
<protein>
    <submittedName>
        <fullName evidence="3">Uncharacterized protein</fullName>
    </submittedName>
</protein>
<dbReference type="AlphaFoldDB" id="A0A9W6NBV2"/>
<feature type="region of interest" description="Disordered" evidence="1">
    <location>
        <begin position="39"/>
        <end position="76"/>
    </location>
</feature>
<evidence type="ECO:0000256" key="1">
    <source>
        <dbReference type="SAM" id="MobiDB-lite"/>
    </source>
</evidence>
<gene>
    <name evidence="3" type="ORF">GCM10017653_30570</name>
</gene>
<proteinExistence type="predicted"/>
<keyword evidence="4" id="KW-1185">Reference proteome</keyword>
<dbReference type="RefSeq" id="WP_213364830.1">
    <property type="nucleotide sequence ID" value="NZ_BSFM01000014.1"/>
</dbReference>
<name>A0A9W6NBV2_9HYPH</name>